<sequence>MKSITIALAATAAVVAANKIPAADDHQKVYTTVFGGGYAQNVQPVAVQPVSVVQNAGSAEPTVTETVTNGASGKVLSLGSAMLAGAALLSYF</sequence>
<keyword evidence="3" id="KW-1185">Reference proteome</keyword>
<accession>A0A9W7Y299</accession>
<dbReference type="Proteomes" id="UP001149813">
    <property type="component" value="Unassembled WGS sequence"/>
</dbReference>
<feature type="chain" id="PRO_5040983883" evidence="1">
    <location>
        <begin position="18"/>
        <end position="92"/>
    </location>
</feature>
<proteinExistence type="predicted"/>
<dbReference type="AlphaFoldDB" id="A0A9W7Y299"/>
<organism evidence="2 3">
    <name type="scientific">Coemansia erecta</name>
    <dbReference type="NCBI Taxonomy" id="147472"/>
    <lineage>
        <taxon>Eukaryota</taxon>
        <taxon>Fungi</taxon>
        <taxon>Fungi incertae sedis</taxon>
        <taxon>Zoopagomycota</taxon>
        <taxon>Kickxellomycotina</taxon>
        <taxon>Kickxellomycetes</taxon>
        <taxon>Kickxellales</taxon>
        <taxon>Kickxellaceae</taxon>
        <taxon>Coemansia</taxon>
    </lineage>
</organism>
<evidence type="ECO:0000313" key="2">
    <source>
        <dbReference type="EMBL" id="KAJ1722678.1"/>
    </source>
</evidence>
<gene>
    <name evidence="2" type="ORF">LPJ53_002936</name>
</gene>
<name>A0A9W7Y299_9FUNG</name>
<reference evidence="2" key="1">
    <citation type="submission" date="2022-07" db="EMBL/GenBank/DDBJ databases">
        <title>Phylogenomic reconstructions and comparative analyses of Kickxellomycotina fungi.</title>
        <authorList>
            <person name="Reynolds N.K."/>
            <person name="Stajich J.E."/>
            <person name="Barry K."/>
            <person name="Grigoriev I.V."/>
            <person name="Crous P."/>
            <person name="Smith M.E."/>
        </authorList>
    </citation>
    <scope>NUCLEOTIDE SEQUENCE</scope>
    <source>
        <strain evidence="2">NBRC 32514</strain>
    </source>
</reference>
<evidence type="ECO:0000313" key="3">
    <source>
        <dbReference type="Proteomes" id="UP001149813"/>
    </source>
</evidence>
<comment type="caution">
    <text evidence="2">The sequence shown here is derived from an EMBL/GenBank/DDBJ whole genome shotgun (WGS) entry which is preliminary data.</text>
</comment>
<feature type="signal peptide" evidence="1">
    <location>
        <begin position="1"/>
        <end position="17"/>
    </location>
</feature>
<protein>
    <submittedName>
        <fullName evidence="2">Uncharacterized protein</fullName>
    </submittedName>
</protein>
<keyword evidence="1" id="KW-0732">Signal</keyword>
<evidence type="ECO:0000256" key="1">
    <source>
        <dbReference type="SAM" id="SignalP"/>
    </source>
</evidence>
<dbReference type="EMBL" id="JANBOJ010000100">
    <property type="protein sequence ID" value="KAJ1722678.1"/>
    <property type="molecule type" value="Genomic_DNA"/>
</dbReference>